<dbReference type="Gene3D" id="3.30.1370.30">
    <property type="match status" value="1"/>
</dbReference>
<proteinExistence type="inferred from homology"/>
<dbReference type="Gene3D" id="3.30.1490.10">
    <property type="match status" value="1"/>
</dbReference>
<evidence type="ECO:0000256" key="2">
    <source>
        <dbReference type="ARBA" id="ARBA00022980"/>
    </source>
</evidence>
<dbReference type="SUPFAM" id="SSF56047">
    <property type="entry name" value="Ribosomal protein S8"/>
    <property type="match status" value="1"/>
</dbReference>
<evidence type="ECO:0000256" key="3">
    <source>
        <dbReference type="ARBA" id="ARBA00023274"/>
    </source>
</evidence>
<dbReference type="GO" id="GO:1990904">
    <property type="term" value="C:ribonucleoprotein complex"/>
    <property type="evidence" value="ECO:0007669"/>
    <property type="project" value="UniProtKB-KW"/>
</dbReference>
<dbReference type="AlphaFoldDB" id="A0A2M7W4L6"/>
<evidence type="ECO:0000256" key="5">
    <source>
        <dbReference type="ARBA" id="ARBA00035525"/>
    </source>
</evidence>
<dbReference type="InterPro" id="IPR035987">
    <property type="entry name" value="Ribosomal_uS8_sf"/>
</dbReference>
<dbReference type="InterPro" id="IPR000630">
    <property type="entry name" value="Ribosomal_uS8"/>
</dbReference>
<name>A0A2M7W4L6_9BACT</name>
<gene>
    <name evidence="6" type="primary">rpsH</name>
    <name evidence="6" type="ORF">COX60_00770</name>
</gene>
<dbReference type="Proteomes" id="UP000230137">
    <property type="component" value="Unassembled WGS sequence"/>
</dbReference>
<comment type="similarity">
    <text evidence="1">Belongs to the universal ribosomal protein uS8 family.</text>
</comment>
<dbReference type="GO" id="GO:0006412">
    <property type="term" value="P:translation"/>
    <property type="evidence" value="ECO:0007669"/>
    <property type="project" value="InterPro"/>
</dbReference>
<dbReference type="EMBL" id="PFQF01000015">
    <property type="protein sequence ID" value="PJA20763.1"/>
    <property type="molecule type" value="Genomic_DNA"/>
</dbReference>
<keyword evidence="2 6" id="KW-0689">Ribosomal protein</keyword>
<dbReference type="PANTHER" id="PTHR11758">
    <property type="entry name" value="40S RIBOSOMAL PROTEIN S15A"/>
    <property type="match status" value="1"/>
</dbReference>
<protein>
    <recommendedName>
        <fullName evidence="4">Small ribosomal subunit protein uS8</fullName>
    </recommendedName>
    <alternativeName>
        <fullName evidence="5">30S ribosomal protein S8</fullName>
    </alternativeName>
</protein>
<sequence>MDKVANLLISIKNAYRSSKTPILVKTSKYKLEILKILKKYKYIIDFKKVEDSNVEIVLDTENRIDMPIKRDSKPGRRLYIRSKDIYLPRKGIIILSTSKGLKESREAKKEKIGGEKLFSIIE</sequence>
<organism evidence="6 7">
    <name type="scientific">Candidatus Berkelbacteria bacterium CG_4_10_14_0_2_um_filter_35_9_33_12</name>
    <dbReference type="NCBI Taxonomy" id="1974499"/>
    <lineage>
        <taxon>Bacteria</taxon>
        <taxon>Candidatus Berkelbacteria</taxon>
    </lineage>
</organism>
<evidence type="ECO:0000256" key="4">
    <source>
        <dbReference type="ARBA" id="ARBA00035258"/>
    </source>
</evidence>
<dbReference type="Pfam" id="PF00410">
    <property type="entry name" value="Ribosomal_S8"/>
    <property type="match status" value="1"/>
</dbReference>
<evidence type="ECO:0000313" key="7">
    <source>
        <dbReference type="Proteomes" id="UP000230137"/>
    </source>
</evidence>
<reference evidence="7" key="1">
    <citation type="submission" date="2017-09" db="EMBL/GenBank/DDBJ databases">
        <title>Depth-based differentiation of microbial function through sediment-hosted aquifers and enrichment of novel symbionts in the deep terrestrial subsurface.</title>
        <authorList>
            <person name="Probst A.J."/>
            <person name="Ladd B."/>
            <person name="Jarett J.K."/>
            <person name="Geller-Mcgrath D.E."/>
            <person name="Sieber C.M.K."/>
            <person name="Emerson J.B."/>
            <person name="Anantharaman K."/>
            <person name="Thomas B.C."/>
            <person name="Malmstrom R."/>
            <person name="Stieglmeier M."/>
            <person name="Klingl A."/>
            <person name="Woyke T."/>
            <person name="Ryan C.M."/>
            <person name="Banfield J.F."/>
        </authorList>
    </citation>
    <scope>NUCLEOTIDE SEQUENCE [LARGE SCALE GENOMIC DNA]</scope>
</reference>
<dbReference type="GO" id="GO:0003735">
    <property type="term" value="F:structural constituent of ribosome"/>
    <property type="evidence" value="ECO:0007669"/>
    <property type="project" value="InterPro"/>
</dbReference>
<accession>A0A2M7W4L6</accession>
<comment type="caution">
    <text evidence="6">The sequence shown here is derived from an EMBL/GenBank/DDBJ whole genome shotgun (WGS) entry which is preliminary data.</text>
</comment>
<dbReference type="GO" id="GO:0005840">
    <property type="term" value="C:ribosome"/>
    <property type="evidence" value="ECO:0007669"/>
    <property type="project" value="UniProtKB-KW"/>
</dbReference>
<evidence type="ECO:0000313" key="6">
    <source>
        <dbReference type="EMBL" id="PJA20763.1"/>
    </source>
</evidence>
<keyword evidence="3" id="KW-0687">Ribonucleoprotein</keyword>
<evidence type="ECO:0000256" key="1">
    <source>
        <dbReference type="ARBA" id="ARBA00006471"/>
    </source>
</evidence>